<evidence type="ECO:0000313" key="5">
    <source>
        <dbReference type="RefSeq" id="XP_022633262.1"/>
    </source>
</evidence>
<dbReference type="InterPro" id="IPR036875">
    <property type="entry name" value="Znf_CCHC_sf"/>
</dbReference>
<dbReference type="SMART" id="SM00343">
    <property type="entry name" value="ZnF_C2HC"/>
    <property type="match status" value="1"/>
</dbReference>
<keyword evidence="1" id="KW-0863">Zinc-finger</keyword>
<accession>A0A3Q0ESR6</accession>
<keyword evidence="1" id="KW-0862">Zinc</keyword>
<keyword evidence="1" id="KW-0479">Metal-binding</keyword>
<dbReference type="GeneID" id="111241068"/>
<dbReference type="RefSeq" id="XP_022633262.1">
    <property type="nucleotide sequence ID" value="XM_022777541.1"/>
</dbReference>
<dbReference type="Proteomes" id="UP000087766">
    <property type="component" value="Unplaced"/>
</dbReference>
<dbReference type="OrthoDB" id="8066754at2759"/>
<feature type="domain" description="CCHC-type" evidence="3">
    <location>
        <begin position="96"/>
        <end position="110"/>
    </location>
</feature>
<proteinExistence type="predicted"/>
<protein>
    <submittedName>
        <fullName evidence="5">Zinc finger CCHC-type and RNA-binding motif-containing protein 1-like</fullName>
    </submittedName>
</protein>
<gene>
    <name evidence="5" type="primary">LOC111241068</name>
</gene>
<keyword evidence="4" id="KW-1185">Reference proteome</keyword>
<dbReference type="GO" id="GO:0008270">
    <property type="term" value="F:zinc ion binding"/>
    <property type="evidence" value="ECO:0007669"/>
    <property type="project" value="UniProtKB-KW"/>
</dbReference>
<dbReference type="InterPro" id="IPR001878">
    <property type="entry name" value="Znf_CCHC"/>
</dbReference>
<dbReference type="GO" id="GO:0003676">
    <property type="term" value="F:nucleic acid binding"/>
    <property type="evidence" value="ECO:0007669"/>
    <property type="project" value="InterPro"/>
</dbReference>
<sequence length="172" mass="19744">MATLFGKLGEHELELGRLEEEEEIEEKKSIALKGTSKKATKSLEPEVDLETKIHDKELMSMVVRKFNRFMKNKSSTTNYAGPVKGKKNSRTNVVQCYECGREGHIKPDCPYQKIKQKGSRKFPQEKGRKQKSAYIAWENSDYDFSSDEDCIIEEESNICFMVGLAQNDYDSN</sequence>
<dbReference type="KEGG" id="vra:111241068"/>
<dbReference type="AlphaFoldDB" id="A0A3Q0ESR6"/>
<evidence type="ECO:0000259" key="3">
    <source>
        <dbReference type="PROSITE" id="PS50158"/>
    </source>
</evidence>
<evidence type="ECO:0000313" key="4">
    <source>
        <dbReference type="Proteomes" id="UP000087766"/>
    </source>
</evidence>
<organism evidence="4 5">
    <name type="scientific">Vigna radiata var. radiata</name>
    <name type="common">Mung bean</name>
    <name type="synonym">Phaseolus aureus</name>
    <dbReference type="NCBI Taxonomy" id="3916"/>
    <lineage>
        <taxon>Eukaryota</taxon>
        <taxon>Viridiplantae</taxon>
        <taxon>Streptophyta</taxon>
        <taxon>Embryophyta</taxon>
        <taxon>Tracheophyta</taxon>
        <taxon>Spermatophyta</taxon>
        <taxon>Magnoliopsida</taxon>
        <taxon>eudicotyledons</taxon>
        <taxon>Gunneridae</taxon>
        <taxon>Pentapetalae</taxon>
        <taxon>rosids</taxon>
        <taxon>fabids</taxon>
        <taxon>Fabales</taxon>
        <taxon>Fabaceae</taxon>
        <taxon>Papilionoideae</taxon>
        <taxon>50 kb inversion clade</taxon>
        <taxon>NPAAA clade</taxon>
        <taxon>indigoferoid/millettioid clade</taxon>
        <taxon>Phaseoleae</taxon>
        <taxon>Vigna</taxon>
    </lineage>
</organism>
<dbReference type="Pfam" id="PF00098">
    <property type="entry name" value="zf-CCHC"/>
    <property type="match status" value="1"/>
</dbReference>
<feature type="region of interest" description="Disordered" evidence="2">
    <location>
        <begin position="19"/>
        <end position="42"/>
    </location>
</feature>
<dbReference type="SUPFAM" id="SSF57756">
    <property type="entry name" value="Retrovirus zinc finger-like domains"/>
    <property type="match status" value="1"/>
</dbReference>
<dbReference type="PROSITE" id="PS50158">
    <property type="entry name" value="ZF_CCHC"/>
    <property type="match status" value="1"/>
</dbReference>
<dbReference type="Gene3D" id="4.10.60.10">
    <property type="entry name" value="Zinc finger, CCHC-type"/>
    <property type="match status" value="1"/>
</dbReference>
<reference evidence="5" key="1">
    <citation type="submission" date="2025-08" db="UniProtKB">
        <authorList>
            <consortium name="RefSeq"/>
        </authorList>
    </citation>
    <scope>IDENTIFICATION</scope>
    <source>
        <tissue evidence="5">Leaf</tissue>
    </source>
</reference>
<evidence type="ECO:0000256" key="1">
    <source>
        <dbReference type="PROSITE-ProRule" id="PRU00047"/>
    </source>
</evidence>
<name>A0A3Q0ESR6_VIGRR</name>
<evidence type="ECO:0000256" key="2">
    <source>
        <dbReference type="SAM" id="MobiDB-lite"/>
    </source>
</evidence>